<dbReference type="GO" id="GO:0035251">
    <property type="term" value="F:UDP-glucosyltransferase activity"/>
    <property type="evidence" value="ECO:0007669"/>
    <property type="project" value="InterPro"/>
</dbReference>
<evidence type="ECO:0000256" key="3">
    <source>
        <dbReference type="RuleBase" id="RU003718"/>
    </source>
</evidence>
<dbReference type="Pfam" id="PF00201">
    <property type="entry name" value="UDPGT"/>
    <property type="match status" value="1"/>
</dbReference>
<name>A0A0A9BAS2_ARUDO</name>
<dbReference type="PROSITE" id="PS00375">
    <property type="entry name" value="UDPGT"/>
    <property type="match status" value="1"/>
</dbReference>
<dbReference type="AlphaFoldDB" id="A0A0A9BAS2"/>
<reference evidence="4" key="2">
    <citation type="journal article" date="2015" name="Data Brief">
        <title>Shoot transcriptome of the giant reed, Arundo donax.</title>
        <authorList>
            <person name="Barrero R.A."/>
            <person name="Guerrero F.D."/>
            <person name="Moolhuijzen P."/>
            <person name="Goolsby J.A."/>
            <person name="Tidwell J."/>
            <person name="Bellgard S.E."/>
            <person name="Bellgard M.I."/>
        </authorList>
    </citation>
    <scope>NUCLEOTIDE SEQUENCE</scope>
    <source>
        <tissue evidence="4">Shoot tissue taken approximately 20 cm above the soil surface</tissue>
    </source>
</reference>
<protein>
    <submittedName>
        <fullName evidence="4">Uncharacterized protein</fullName>
    </submittedName>
</protein>
<dbReference type="InterPro" id="IPR035595">
    <property type="entry name" value="UDP_glycos_trans_CS"/>
</dbReference>
<keyword evidence="3" id="KW-0328">Glycosyltransferase</keyword>
<evidence type="ECO:0000313" key="4">
    <source>
        <dbReference type="EMBL" id="JAD59263.1"/>
    </source>
</evidence>
<accession>A0A0A9BAS2</accession>
<comment type="similarity">
    <text evidence="1 3">Belongs to the UDP-glycosyltransferase family.</text>
</comment>
<keyword evidence="2 3" id="KW-0808">Transferase</keyword>
<dbReference type="CDD" id="cd03784">
    <property type="entry name" value="GT1_Gtf-like"/>
    <property type="match status" value="1"/>
</dbReference>
<evidence type="ECO:0000256" key="2">
    <source>
        <dbReference type="ARBA" id="ARBA00022679"/>
    </source>
</evidence>
<dbReference type="Gene3D" id="3.40.50.2000">
    <property type="entry name" value="Glycogen Phosphorylase B"/>
    <property type="match status" value="1"/>
</dbReference>
<evidence type="ECO:0000256" key="1">
    <source>
        <dbReference type="ARBA" id="ARBA00009995"/>
    </source>
</evidence>
<dbReference type="FunFam" id="3.40.50.2000:FF:000431">
    <property type="entry name" value="UDP-glycosyltransferase 90A1"/>
    <property type="match status" value="1"/>
</dbReference>
<reference evidence="4" key="1">
    <citation type="submission" date="2014-09" db="EMBL/GenBank/DDBJ databases">
        <authorList>
            <person name="Magalhaes I.L.F."/>
            <person name="Oliveira U."/>
            <person name="Santos F.R."/>
            <person name="Vidigal T.H.D.A."/>
            <person name="Brescovit A.D."/>
            <person name="Santos A.J."/>
        </authorList>
    </citation>
    <scope>NUCLEOTIDE SEQUENCE</scope>
    <source>
        <tissue evidence="4">Shoot tissue taken approximately 20 cm above the soil surface</tissue>
    </source>
</reference>
<proteinExistence type="inferred from homology"/>
<dbReference type="EMBL" id="GBRH01238632">
    <property type="protein sequence ID" value="JAD59263.1"/>
    <property type="molecule type" value="Transcribed_RNA"/>
</dbReference>
<organism evidence="4">
    <name type="scientific">Arundo donax</name>
    <name type="common">Giant reed</name>
    <name type="synonym">Donax arundinaceus</name>
    <dbReference type="NCBI Taxonomy" id="35708"/>
    <lineage>
        <taxon>Eukaryota</taxon>
        <taxon>Viridiplantae</taxon>
        <taxon>Streptophyta</taxon>
        <taxon>Embryophyta</taxon>
        <taxon>Tracheophyta</taxon>
        <taxon>Spermatophyta</taxon>
        <taxon>Magnoliopsida</taxon>
        <taxon>Liliopsida</taxon>
        <taxon>Poales</taxon>
        <taxon>Poaceae</taxon>
        <taxon>PACMAD clade</taxon>
        <taxon>Arundinoideae</taxon>
        <taxon>Arundineae</taxon>
        <taxon>Arundo</taxon>
    </lineage>
</organism>
<dbReference type="InterPro" id="IPR050481">
    <property type="entry name" value="UDP-glycosyltransf_plant"/>
</dbReference>
<dbReference type="PANTHER" id="PTHR48048:SF89">
    <property type="entry name" value="GLYCOSYLTRANSFERASE"/>
    <property type="match status" value="1"/>
</dbReference>
<dbReference type="PANTHER" id="PTHR48048">
    <property type="entry name" value="GLYCOSYLTRANSFERASE"/>
    <property type="match status" value="1"/>
</dbReference>
<dbReference type="InterPro" id="IPR002213">
    <property type="entry name" value="UDP_glucos_trans"/>
</dbReference>
<sequence>MLKSWAPQVDVLRHRATAAFVTHCGWNSTLEGITAGLPLLCWPLYAEQKMNKVFIVEEMKLGVEMRGYNEDVVTAEEVETKVRWVMQSEDGKALRERVAAIKDRATETLIKEGGSSHAAFVEFLKDLDKIASS</sequence>
<dbReference type="SUPFAM" id="SSF53756">
    <property type="entry name" value="UDP-Glycosyltransferase/glycogen phosphorylase"/>
    <property type="match status" value="1"/>
</dbReference>